<organism evidence="3 4">
    <name type="scientific">Loxostege sticticalis</name>
    <name type="common">Beet webworm moth</name>
    <dbReference type="NCBI Taxonomy" id="481309"/>
    <lineage>
        <taxon>Eukaryota</taxon>
        <taxon>Metazoa</taxon>
        <taxon>Ecdysozoa</taxon>
        <taxon>Arthropoda</taxon>
        <taxon>Hexapoda</taxon>
        <taxon>Insecta</taxon>
        <taxon>Pterygota</taxon>
        <taxon>Neoptera</taxon>
        <taxon>Endopterygota</taxon>
        <taxon>Lepidoptera</taxon>
        <taxon>Glossata</taxon>
        <taxon>Ditrysia</taxon>
        <taxon>Pyraloidea</taxon>
        <taxon>Crambidae</taxon>
        <taxon>Pyraustinae</taxon>
        <taxon>Loxostege</taxon>
    </lineage>
</organism>
<evidence type="ECO:0000313" key="3">
    <source>
        <dbReference type="EMBL" id="KAL0879286.1"/>
    </source>
</evidence>
<evidence type="ECO:0000313" key="4">
    <source>
        <dbReference type="Proteomes" id="UP001549920"/>
    </source>
</evidence>
<dbReference type="PANTHER" id="PTHR47055:SF3">
    <property type="entry name" value="PHORBOL-ESTER_DAG-TYPE DOMAIN-CONTAINING PROTEIN"/>
    <property type="match status" value="1"/>
</dbReference>
<feature type="compositionally biased region" description="Low complexity" evidence="1">
    <location>
        <begin position="97"/>
        <end position="107"/>
    </location>
</feature>
<comment type="caution">
    <text evidence="3">The sequence shown here is derived from an EMBL/GenBank/DDBJ whole genome shotgun (WGS) entry which is preliminary data.</text>
</comment>
<feature type="region of interest" description="Disordered" evidence="1">
    <location>
        <begin position="73"/>
        <end position="160"/>
    </location>
</feature>
<feature type="compositionally biased region" description="Polar residues" evidence="1">
    <location>
        <begin position="73"/>
        <end position="84"/>
    </location>
</feature>
<evidence type="ECO:0000259" key="2">
    <source>
        <dbReference type="Pfam" id="PF13843"/>
    </source>
</evidence>
<dbReference type="PANTHER" id="PTHR47055">
    <property type="entry name" value="DDE_TNP_1_7 DOMAIN-CONTAINING PROTEIN"/>
    <property type="match status" value="1"/>
</dbReference>
<gene>
    <name evidence="3" type="ORF">ABMA27_003065</name>
</gene>
<reference evidence="3 4" key="1">
    <citation type="submission" date="2024-06" db="EMBL/GenBank/DDBJ databases">
        <title>A chromosome-level genome assembly of beet webworm, Loxostege sticticalis.</title>
        <authorList>
            <person name="Zhang Y."/>
        </authorList>
    </citation>
    <scope>NUCLEOTIDE SEQUENCE [LARGE SCALE GENOMIC DNA]</scope>
    <source>
        <strain evidence="3">AQ026</strain>
        <tissue evidence="3">Whole body</tissue>
    </source>
</reference>
<feature type="compositionally biased region" description="Polar residues" evidence="1">
    <location>
        <begin position="129"/>
        <end position="139"/>
    </location>
</feature>
<keyword evidence="4" id="KW-1185">Reference proteome</keyword>
<dbReference type="InterPro" id="IPR052638">
    <property type="entry name" value="PiggyBac_TE-derived"/>
</dbReference>
<dbReference type="Proteomes" id="UP001549920">
    <property type="component" value="Unassembled WGS sequence"/>
</dbReference>
<name>A0ABR3HRW1_LOXSC</name>
<protein>
    <recommendedName>
        <fullName evidence="2">PiggyBac transposable element-derived protein domain-containing protein</fullName>
    </recommendedName>
</protein>
<feature type="region of interest" description="Disordered" evidence="1">
    <location>
        <begin position="34"/>
        <end position="53"/>
    </location>
</feature>
<sequence>MTYFCCFRDCTLHDALAALEDDEDLEPSCIFIEPPDPAMHTDEDSADEDQSGLINNLSGRQLSARCEVVLTSNKNQTSKNSRGTKCSRKVANESLDVSSASRGSGSVRGRGRARGRQRGGRSGTRGSQNNNAVSEELSQTTSSDDSTDDDEPLAKKTRSSTRTWLQEDLCESRPIFPDPDYSKFRGKSPIEMLELFLDESFYEFLVTESQKYAAFLNCPDPKISVDEMIAFIAILVNSGYNTVPSKDHYWDQGDDLRNNLIYNCMRRDRFRTIMRFLHCADNTKMDSSDKMWKLRPLINMLKQKFCENYVPNPNLNYDESMIEYYGRHGCKQFLRGKPIRFGYKNWCLNTPAGYLLDFEIYQGKSINENSEYDKQFGKAASPLVKMIDKLPPNIQSLPMSFYFDNLFTGFPLLNELKNRGYDATGTVRENRLPKNTPLPDKKQMLKKQRGQYSYSKSKEEGIVVVRWKDNSVVTAMSTLHGVQPLTNVTRYSATEKKKVQLPRPALFTNYNKFMGGTDLMDQNINNYRIGIRGKKWWWPIFTYLIDVTICNAWTLSRQAGNNMSQLNFRRHIVKTYLTKFRSAPSSTGRPATSKFSVSGNRVSDDIRYDGIGHLLIPNPQGKRRRCAYPTCKSQTRSECSKCGVGLCLECNFAFHT</sequence>
<proteinExistence type="predicted"/>
<feature type="domain" description="PiggyBac transposable element-derived protein" evidence="2">
    <location>
        <begin position="188"/>
        <end position="553"/>
    </location>
</feature>
<dbReference type="Pfam" id="PF13843">
    <property type="entry name" value="DDE_Tnp_1_7"/>
    <property type="match status" value="1"/>
</dbReference>
<accession>A0ABR3HRW1</accession>
<dbReference type="InterPro" id="IPR029526">
    <property type="entry name" value="PGBD"/>
</dbReference>
<evidence type="ECO:0000256" key="1">
    <source>
        <dbReference type="SAM" id="MobiDB-lite"/>
    </source>
</evidence>
<feature type="compositionally biased region" description="Basic residues" evidence="1">
    <location>
        <begin position="109"/>
        <end position="119"/>
    </location>
</feature>
<dbReference type="EMBL" id="JBEUOH010000014">
    <property type="protein sequence ID" value="KAL0879286.1"/>
    <property type="molecule type" value="Genomic_DNA"/>
</dbReference>